<feature type="compositionally biased region" description="Polar residues" evidence="1">
    <location>
        <begin position="367"/>
        <end position="396"/>
    </location>
</feature>
<feature type="chain" id="PRO_5030993347" description="Amino acid transporter" evidence="3">
    <location>
        <begin position="20"/>
        <end position="579"/>
    </location>
</feature>
<feature type="compositionally biased region" description="Low complexity" evidence="1">
    <location>
        <begin position="397"/>
        <end position="414"/>
    </location>
</feature>
<keyword evidence="2" id="KW-0472">Membrane</keyword>
<proteinExistence type="predicted"/>
<keyword evidence="2" id="KW-1133">Transmembrane helix</keyword>
<gene>
    <name evidence="4" type="ORF">HAND00432_LOCUS16938</name>
</gene>
<feature type="compositionally biased region" description="Low complexity" evidence="1">
    <location>
        <begin position="288"/>
        <end position="305"/>
    </location>
</feature>
<evidence type="ECO:0000313" key="4">
    <source>
        <dbReference type="EMBL" id="CAD8964625.1"/>
    </source>
</evidence>
<organism evidence="4">
    <name type="scientific">Hemiselmis andersenii</name>
    <name type="common">Cryptophyte alga</name>
    <dbReference type="NCBI Taxonomy" id="464988"/>
    <lineage>
        <taxon>Eukaryota</taxon>
        <taxon>Cryptophyceae</taxon>
        <taxon>Cryptomonadales</taxon>
        <taxon>Hemiselmidaceae</taxon>
        <taxon>Hemiselmis</taxon>
    </lineage>
</organism>
<feature type="signal peptide" evidence="3">
    <location>
        <begin position="1"/>
        <end position="19"/>
    </location>
</feature>
<dbReference type="AlphaFoldDB" id="A0A7S1E5Z3"/>
<reference evidence="4" key="1">
    <citation type="submission" date="2021-01" db="EMBL/GenBank/DDBJ databases">
        <authorList>
            <person name="Corre E."/>
            <person name="Pelletier E."/>
            <person name="Niang G."/>
            <person name="Scheremetjew M."/>
            <person name="Finn R."/>
            <person name="Kale V."/>
            <person name="Holt S."/>
            <person name="Cochrane G."/>
            <person name="Meng A."/>
            <person name="Brown T."/>
            <person name="Cohen L."/>
        </authorList>
    </citation>
    <scope>NUCLEOTIDE SEQUENCE</scope>
    <source>
        <strain evidence="4">CCMP644</strain>
    </source>
</reference>
<feature type="compositionally biased region" description="Acidic residues" evidence="1">
    <location>
        <begin position="306"/>
        <end position="325"/>
    </location>
</feature>
<keyword evidence="3" id="KW-0732">Signal</keyword>
<evidence type="ECO:0000256" key="2">
    <source>
        <dbReference type="SAM" id="Phobius"/>
    </source>
</evidence>
<name>A0A7S1E5Z3_HEMAN</name>
<sequence length="579" mass="60420">MTNLLRNLALLCVLSTSQSLELSAASTTTSMVLREGVVAGMRCMRGNLRVRGRMCTATNSPSGEVQRLRGGEGVPLAKPPTWHMVVIGVVCGSVLVLNEMKMLSVVLRVLLTLALSVIFLLIGVNKSPTGAMHKPMHDFYAGIFPDIANKVWKPVVEGALNAIGAALASVVPNVATKDGLFGEAKDGVFPLAKSIAASITPSNMMAAVGRVEVGCATLMLISLAGMGSRGHRVPLAEASNAVLLALMGAFVYSHRVLQDGLYVVPATLGVLLLLRMILPPPSAKKGGKAAAAGGFSTPTKKVVPASEEEEEEELDPEEGEGENVEPAEKEGVEGRDSLGASSAEGTGASPVQGGGLLGNLTGVEQLHAQSVSGTATKTPSRSGTPTSIASASTSGSKKPLTTLQKAQKQLQGKQWSTRSNVASALQSSADAVASMGSAGAGEGVGAAIMQAMMLQQESTRRAEQQQQQQFMMWMQQQEASRRAEQQQNMMMMMGMLTSINPNMAGMMPFMMQQQQQPPPGQQTMGGAMGGVGMQDPGAGGMGVGVKRKMMEYEEDAIGHSLPQGEGQECGELLDGADDQ</sequence>
<accession>A0A7S1E5Z3</accession>
<feature type="transmembrane region" description="Helical" evidence="2">
    <location>
        <begin position="81"/>
        <end position="98"/>
    </location>
</feature>
<evidence type="ECO:0000256" key="1">
    <source>
        <dbReference type="SAM" id="MobiDB-lite"/>
    </source>
</evidence>
<keyword evidence="2" id="KW-0812">Transmembrane</keyword>
<feature type="region of interest" description="Disordered" evidence="1">
    <location>
        <begin position="557"/>
        <end position="579"/>
    </location>
</feature>
<evidence type="ECO:0008006" key="5">
    <source>
        <dbReference type="Google" id="ProtNLM"/>
    </source>
</evidence>
<evidence type="ECO:0000256" key="3">
    <source>
        <dbReference type="SAM" id="SignalP"/>
    </source>
</evidence>
<feature type="region of interest" description="Disordered" evidence="1">
    <location>
        <begin position="287"/>
        <end position="417"/>
    </location>
</feature>
<feature type="compositionally biased region" description="Basic and acidic residues" evidence="1">
    <location>
        <begin position="326"/>
        <end position="336"/>
    </location>
</feature>
<feature type="transmembrane region" description="Helical" evidence="2">
    <location>
        <begin position="105"/>
        <end position="124"/>
    </location>
</feature>
<protein>
    <recommendedName>
        <fullName evidence="5">Amino acid transporter</fullName>
    </recommendedName>
</protein>
<dbReference type="EMBL" id="HBFX01028055">
    <property type="protein sequence ID" value="CAD8964625.1"/>
    <property type="molecule type" value="Transcribed_RNA"/>
</dbReference>